<dbReference type="Pfam" id="PF00496">
    <property type="entry name" value="SBP_bac_5"/>
    <property type="match status" value="1"/>
</dbReference>
<dbReference type="InterPro" id="IPR039424">
    <property type="entry name" value="SBP_5"/>
</dbReference>
<evidence type="ECO:0000259" key="5">
    <source>
        <dbReference type="Pfam" id="PF00496"/>
    </source>
</evidence>
<keyword evidence="3" id="KW-0732">Signal</keyword>
<dbReference type="AlphaFoldDB" id="A0A5C1YGT2"/>
<protein>
    <submittedName>
        <fullName evidence="6">ABC transporter substrate-binding protein</fullName>
    </submittedName>
</protein>
<dbReference type="Gene3D" id="3.40.190.10">
    <property type="entry name" value="Periplasmic binding protein-like II"/>
    <property type="match status" value="1"/>
</dbReference>
<feature type="region of interest" description="Disordered" evidence="4">
    <location>
        <begin position="20"/>
        <end position="101"/>
    </location>
</feature>
<dbReference type="InterPro" id="IPR000914">
    <property type="entry name" value="SBP_5_dom"/>
</dbReference>
<dbReference type="InterPro" id="IPR030678">
    <property type="entry name" value="Peptide/Ni-bd"/>
</dbReference>
<dbReference type="CDD" id="cd08492">
    <property type="entry name" value="PBP2_NikA_DppA_OppA_like_15"/>
    <property type="match status" value="1"/>
</dbReference>
<dbReference type="GO" id="GO:0043190">
    <property type="term" value="C:ATP-binding cassette (ABC) transporter complex"/>
    <property type="evidence" value="ECO:0007669"/>
    <property type="project" value="InterPro"/>
</dbReference>
<dbReference type="PIRSF" id="PIRSF002741">
    <property type="entry name" value="MppA"/>
    <property type="match status" value="1"/>
</dbReference>
<proteinExistence type="inferred from homology"/>
<evidence type="ECO:0000256" key="3">
    <source>
        <dbReference type="ARBA" id="ARBA00022729"/>
    </source>
</evidence>
<dbReference type="EMBL" id="CP043505">
    <property type="protein sequence ID" value="QEO14725.1"/>
    <property type="molecule type" value="Genomic_DNA"/>
</dbReference>
<name>A0A5C1YGT2_9MICO</name>
<gene>
    <name evidence="6" type="ORF">FLP10_10140</name>
</gene>
<evidence type="ECO:0000256" key="4">
    <source>
        <dbReference type="SAM" id="MobiDB-lite"/>
    </source>
</evidence>
<dbReference type="GO" id="GO:1904680">
    <property type="term" value="F:peptide transmembrane transporter activity"/>
    <property type="evidence" value="ECO:0007669"/>
    <property type="project" value="TreeGrafter"/>
</dbReference>
<dbReference type="GO" id="GO:0042597">
    <property type="term" value="C:periplasmic space"/>
    <property type="evidence" value="ECO:0007669"/>
    <property type="project" value="UniProtKB-ARBA"/>
</dbReference>
<reference evidence="6 7" key="1">
    <citation type="submission" date="2019-09" db="EMBL/GenBank/DDBJ databases">
        <title>Genome sequencing of strain KACC 19306.</title>
        <authorList>
            <person name="Heo J."/>
            <person name="Kim S.-J."/>
            <person name="Kim J.-S."/>
            <person name="Hong S.-B."/>
            <person name="Kwon S.-W."/>
        </authorList>
    </citation>
    <scope>NUCLEOTIDE SEQUENCE [LARGE SCALE GENOMIC DNA]</scope>
    <source>
        <strain evidence="6 7">KACC 19306</strain>
    </source>
</reference>
<dbReference type="Proteomes" id="UP000324678">
    <property type="component" value="Chromosome"/>
</dbReference>
<sequence>MRRPTIGLLFDPDLVADAVHSHARDGSPRSRDAGRRRRSESTRDRMLSRVTLRMTDSGHTRSRRATSGWAARGVPSIGSTSLTRAAPPRGPSKQGPHPTRRHRMARYTRRVAGAAIAALLAVGLGACAPAQPGAGSQEKEGGSIVYLDAELSSNTQLQSSGTWQDSAYVQNITDRLIYRDPETGEFEPWIAEDWTISDDGLVYEFVIRDGVTYSDGTPLDVASVKRNLEWQANGDADKGIPANNWFPTIVSIDADEATRTVTVTLDQPYAPFLAVLSFWRTSLVADATIDASLEAQSQISGLIGSGPFYVKSETYGEEIVLAKREGYDWPHPGSEHTGEAYLDEIVIIPVTEDSVRLGTLKSGEADLLRYVQPSEEQPLEDAGFQVLGLQGAGNANIWDVRQQAPFLDELDVRKALQVGIDREQIVDDLYTDRWNAATSIVSPTAFGYVDLSAKLGYDPDEANRLLDEAGFTGRDADGYRTRDGETLRILTFVDVFDSTSKPLFQLIQWQLKQIGVKLDIDETDYANYSNALKDPNVGVRRNGWPEADAWVRQRVNYSFTGSNAWFFSEADPKLEELYDSQLHATTPEQRAEILAELQEYVVDQAYALPIIDDTQVFVLQPHLHGFSWSAEARPYFYDVWTEKK</sequence>
<accession>A0A5C1YGT2</accession>
<evidence type="ECO:0000313" key="6">
    <source>
        <dbReference type="EMBL" id="QEO14725.1"/>
    </source>
</evidence>
<evidence type="ECO:0000256" key="2">
    <source>
        <dbReference type="ARBA" id="ARBA00022448"/>
    </source>
</evidence>
<feature type="compositionally biased region" description="Basic and acidic residues" evidence="4">
    <location>
        <begin position="20"/>
        <end position="47"/>
    </location>
</feature>
<dbReference type="GO" id="GO:0015833">
    <property type="term" value="P:peptide transport"/>
    <property type="evidence" value="ECO:0007669"/>
    <property type="project" value="TreeGrafter"/>
</dbReference>
<dbReference type="SUPFAM" id="SSF53850">
    <property type="entry name" value="Periplasmic binding protein-like II"/>
    <property type="match status" value="1"/>
</dbReference>
<dbReference type="PANTHER" id="PTHR30290">
    <property type="entry name" value="PERIPLASMIC BINDING COMPONENT OF ABC TRANSPORTER"/>
    <property type="match status" value="1"/>
</dbReference>
<comment type="similarity">
    <text evidence="1">Belongs to the bacterial solute-binding protein 5 family.</text>
</comment>
<keyword evidence="2" id="KW-0813">Transport</keyword>
<dbReference type="PANTHER" id="PTHR30290:SF9">
    <property type="entry name" value="OLIGOPEPTIDE-BINDING PROTEIN APPA"/>
    <property type="match status" value="1"/>
</dbReference>
<evidence type="ECO:0000256" key="1">
    <source>
        <dbReference type="ARBA" id="ARBA00005695"/>
    </source>
</evidence>
<keyword evidence="7" id="KW-1185">Reference proteome</keyword>
<dbReference type="OrthoDB" id="5240629at2"/>
<dbReference type="KEGG" id="ail:FLP10_10140"/>
<evidence type="ECO:0000313" key="7">
    <source>
        <dbReference type="Proteomes" id="UP000324678"/>
    </source>
</evidence>
<feature type="domain" description="Solute-binding protein family 5" evidence="5">
    <location>
        <begin position="185"/>
        <end position="561"/>
    </location>
</feature>
<dbReference type="Gene3D" id="3.10.105.10">
    <property type="entry name" value="Dipeptide-binding Protein, Domain 3"/>
    <property type="match status" value="1"/>
</dbReference>
<organism evidence="6 7">
    <name type="scientific">Agromyces intestinalis</name>
    <dbReference type="NCBI Taxonomy" id="2592652"/>
    <lineage>
        <taxon>Bacteria</taxon>
        <taxon>Bacillati</taxon>
        <taxon>Actinomycetota</taxon>
        <taxon>Actinomycetes</taxon>
        <taxon>Micrococcales</taxon>
        <taxon>Microbacteriaceae</taxon>
        <taxon>Agromyces</taxon>
    </lineage>
</organism>